<feature type="region of interest" description="Disordered" evidence="1">
    <location>
        <begin position="1063"/>
        <end position="1093"/>
    </location>
</feature>
<dbReference type="AlphaFoldDB" id="A0A8H5FTU4"/>
<feature type="region of interest" description="Disordered" evidence="1">
    <location>
        <begin position="1021"/>
        <end position="1042"/>
    </location>
</feature>
<sequence>MSTVLSAPVPSSTDYRKLESCVSLASSLRCYYTNPPTEIHHSLLIIPVALELIFSTSLLFTNWRSGRRHLLLVAEGWVIFLLSLIEVLSFVLPAVRDHVPTFRSVDQSIGALSFIQLLFYMSFLYSWVQDECLPIVPRRIRQIARLLLLILIPAVIAMNTIASFVGVSYQKGPRHVVVTFADDRASFVWPFFSSITLALVTLFQASCFCFAFYRLIRAFLVQRRIEVESKDAAVLFRGIGWINLGIKVGAIETVVGFAFSGVPIVYVRRVLRMLSRAFLCIGIAKGVDGTEDFKAIRDELESRSSDQNFRRSKIRYFISNPRLSTFRQLSPTATAFHATPRAPAINYSLFKSSNEKPHPYAASTFLTAGRRNSLYAQSPIDDEKAEVRTPASVSRGFPASPKPTLTKGLPGMSEFAEVRTKRMSQRSPQRVTVYYHHGTPKLQLRLSNIELPSPVAVAQSIKSRPDSEEYRNSIMQTPGSRFKRPSRFSVTSFESSVDDASVYPTSTAHGHAGESDAVRRHGSHPYGYFTPSSSSHSADGSPRAAGRNRTPPTTAAHGHSEASTPSSIRFEPPAPAYLDPVLRRFSEYSEASNISAAQAEIVDTPRRKLSFSKQKSALARAVLYPTPGTKVAMTLAGESRPPSSMPPPKRLHKPRPTASPKSNDITYPNLPASQRPSPSPSPQPERQSPTPVPLPASRPHQQRVSFVRESIIDEDGNVITVTAIAPSIDEEDYDSDGKPAKRSTRALSGYSVGSVPDTLQAVRELANKFPGLPPGAVVADIGFRASTMTPVKERDEVSSISEQSHVYDDGGAITSTESTATEEIIRKRIPAEKKMKGKAGTDAPAIPLPPVPGQQVQQLPPTLPARSALRPRLPRPLPSAQNTLPSEAPARAPFAGKPIDPFDDDTMSYSATASELSPLSMSVKLRHPQSFISTIYASTRRNSGVTTGLTTPVTATSPSYYQNPSDVPSSLGHVQSDGSTSPGIVDFGTALKEWNVAGQKIPGVRPMSNLPSIEMIEGHRRSLSAQTRQEFDRQQERRQRVDSMASYDIDVSDELPDQLHQLQSEPSAPLNRIKSIGKAPRRTTPQPTRGHHVRGSMHLQPLIIPVPTSSGKDVPISAVGAGGAQTILGVNRAGMSVDVGQEQEDGEAVFSATTEGATSNNGRGVMRYSEALSIDDGGYFPIRLQRKGSD</sequence>
<feature type="region of interest" description="Disordered" evidence="1">
    <location>
        <begin position="380"/>
        <end position="410"/>
    </location>
</feature>
<comment type="caution">
    <text evidence="3">The sequence shown here is derived from an EMBL/GenBank/DDBJ whole genome shotgun (WGS) entry which is preliminary data.</text>
</comment>
<protein>
    <submittedName>
        <fullName evidence="3">Uncharacterized protein</fullName>
    </submittedName>
</protein>
<organism evidence="3 4">
    <name type="scientific">Leucocoprinus leucothites</name>
    <dbReference type="NCBI Taxonomy" id="201217"/>
    <lineage>
        <taxon>Eukaryota</taxon>
        <taxon>Fungi</taxon>
        <taxon>Dikarya</taxon>
        <taxon>Basidiomycota</taxon>
        <taxon>Agaricomycotina</taxon>
        <taxon>Agaricomycetes</taxon>
        <taxon>Agaricomycetidae</taxon>
        <taxon>Agaricales</taxon>
        <taxon>Agaricineae</taxon>
        <taxon>Agaricaceae</taxon>
        <taxon>Leucocoprinus</taxon>
    </lineage>
</organism>
<keyword evidence="4" id="KW-1185">Reference proteome</keyword>
<dbReference type="OrthoDB" id="3219582at2759"/>
<feature type="transmembrane region" description="Helical" evidence="2">
    <location>
        <begin position="39"/>
        <end position="60"/>
    </location>
</feature>
<feature type="region of interest" description="Disordered" evidence="1">
    <location>
        <begin position="460"/>
        <end position="486"/>
    </location>
</feature>
<feature type="region of interest" description="Disordered" evidence="1">
    <location>
        <begin position="833"/>
        <end position="900"/>
    </location>
</feature>
<dbReference type="Proteomes" id="UP000559027">
    <property type="component" value="Unassembled WGS sequence"/>
</dbReference>
<feature type="transmembrane region" description="Helical" evidence="2">
    <location>
        <begin position="107"/>
        <end position="125"/>
    </location>
</feature>
<feature type="transmembrane region" description="Helical" evidence="2">
    <location>
        <begin position="187"/>
        <end position="213"/>
    </location>
</feature>
<gene>
    <name evidence="3" type="ORF">D9756_009715</name>
</gene>
<feature type="transmembrane region" description="Helical" evidence="2">
    <location>
        <begin position="234"/>
        <end position="259"/>
    </location>
</feature>
<keyword evidence="2" id="KW-1133">Transmembrane helix</keyword>
<dbReference type="EMBL" id="JAACJO010000018">
    <property type="protein sequence ID" value="KAF5348839.1"/>
    <property type="molecule type" value="Genomic_DNA"/>
</dbReference>
<proteinExistence type="predicted"/>
<evidence type="ECO:0000256" key="1">
    <source>
        <dbReference type="SAM" id="MobiDB-lite"/>
    </source>
</evidence>
<evidence type="ECO:0000256" key="2">
    <source>
        <dbReference type="SAM" id="Phobius"/>
    </source>
</evidence>
<feature type="region of interest" description="Disordered" evidence="1">
    <location>
        <begin position="956"/>
        <end position="979"/>
    </location>
</feature>
<name>A0A8H5FTU4_9AGAR</name>
<reference evidence="3 4" key="1">
    <citation type="journal article" date="2020" name="ISME J.">
        <title>Uncovering the hidden diversity of litter-decomposition mechanisms in mushroom-forming fungi.</title>
        <authorList>
            <person name="Floudas D."/>
            <person name="Bentzer J."/>
            <person name="Ahren D."/>
            <person name="Johansson T."/>
            <person name="Persson P."/>
            <person name="Tunlid A."/>
        </authorList>
    </citation>
    <scope>NUCLEOTIDE SEQUENCE [LARGE SCALE GENOMIC DNA]</scope>
    <source>
        <strain evidence="3 4">CBS 146.42</strain>
    </source>
</reference>
<feature type="region of interest" description="Disordered" evidence="1">
    <location>
        <begin position="633"/>
        <end position="701"/>
    </location>
</feature>
<feature type="region of interest" description="Disordered" evidence="1">
    <location>
        <begin position="499"/>
        <end position="572"/>
    </location>
</feature>
<feature type="compositionally biased region" description="Basic and acidic residues" evidence="1">
    <location>
        <begin position="1029"/>
        <end position="1041"/>
    </location>
</feature>
<accession>A0A8H5FTU4</accession>
<keyword evidence="2" id="KW-0472">Membrane</keyword>
<feature type="compositionally biased region" description="Polar residues" evidence="1">
    <location>
        <begin position="959"/>
        <end position="979"/>
    </location>
</feature>
<feature type="transmembrane region" description="Helical" evidence="2">
    <location>
        <begin position="72"/>
        <end position="95"/>
    </location>
</feature>
<feature type="transmembrane region" description="Helical" evidence="2">
    <location>
        <begin position="146"/>
        <end position="167"/>
    </location>
</feature>
<evidence type="ECO:0000313" key="4">
    <source>
        <dbReference type="Proteomes" id="UP000559027"/>
    </source>
</evidence>
<evidence type="ECO:0000313" key="3">
    <source>
        <dbReference type="EMBL" id="KAF5348839.1"/>
    </source>
</evidence>
<keyword evidence="2" id="KW-0812">Transmembrane</keyword>
<feature type="compositionally biased region" description="Low complexity" evidence="1">
    <location>
        <begin position="853"/>
        <end position="871"/>
    </location>
</feature>